<dbReference type="Gene3D" id="1.10.3210.10">
    <property type="entry name" value="Hypothetical protein af1432"/>
    <property type="match status" value="1"/>
</dbReference>
<gene>
    <name evidence="3" type="ORF">BOW51_03785</name>
</gene>
<dbReference type="Pfam" id="PF08668">
    <property type="entry name" value="HDOD"/>
    <property type="match status" value="1"/>
</dbReference>
<dbReference type="CDD" id="cd00077">
    <property type="entry name" value="HDc"/>
    <property type="match status" value="1"/>
</dbReference>
<feature type="domain" description="HDOD" evidence="2">
    <location>
        <begin position="163"/>
        <end position="350"/>
    </location>
</feature>
<dbReference type="Proteomes" id="UP000190896">
    <property type="component" value="Unassembled WGS sequence"/>
</dbReference>
<dbReference type="PANTHER" id="PTHR33525">
    <property type="match status" value="1"/>
</dbReference>
<dbReference type="InterPro" id="IPR003607">
    <property type="entry name" value="HD/PDEase_dom"/>
</dbReference>
<dbReference type="Gene3D" id="2.60.120.10">
    <property type="entry name" value="Jelly Rolls"/>
    <property type="match status" value="1"/>
</dbReference>
<name>A0A1T2KWQ1_9GAMM</name>
<evidence type="ECO:0000259" key="1">
    <source>
        <dbReference type="PROSITE" id="PS50042"/>
    </source>
</evidence>
<dbReference type="InterPro" id="IPR014710">
    <property type="entry name" value="RmlC-like_jellyroll"/>
</dbReference>
<dbReference type="InterPro" id="IPR013976">
    <property type="entry name" value="HDOD"/>
</dbReference>
<dbReference type="CDD" id="cd00038">
    <property type="entry name" value="CAP_ED"/>
    <property type="match status" value="1"/>
</dbReference>
<dbReference type="SUPFAM" id="SSF109604">
    <property type="entry name" value="HD-domain/PDEase-like"/>
    <property type="match status" value="1"/>
</dbReference>
<accession>A0A1T2KWQ1</accession>
<sequence>MDTVSIHPELETLRKFTPLSSLSREQLELLRQSVELEEAAAGVTLIERGSRDDYSFFLIDGRVKLTAADGKSNEVEGGSASGLNPLSRLIPRKYEVITLTPIHYSKINNSLLDIVTSVINHRETSPFSGYSVDEGEEEQKAAQFENQISIKFLKELESDRLVLPSLPDVALKIGKALEDEEHNIEEIAAMIQNDPAITVKLIKSANSAFYGMPKPVETCSAAIVRIGTKMTHKLVLTYALRELFKSKSKLLQSRMKALWTHSTHVAAICYVLARLDKRFEPEHAMLAGLLHDIGIVAILHYAESLPPEELTPEALDQAIKRLRGQIGSLILRKWGFPEELVTAALEAEDWMRQKSEEPDYCDLVIIAQLHSFVGTPLAIACPAINQVPAHTRLALGELTPKMSLLILEEVEDQIKNAEVLQSI</sequence>
<evidence type="ECO:0000313" key="3">
    <source>
        <dbReference type="EMBL" id="OOZ37176.1"/>
    </source>
</evidence>
<dbReference type="OrthoDB" id="598113at2"/>
<evidence type="ECO:0008006" key="5">
    <source>
        <dbReference type="Google" id="ProtNLM"/>
    </source>
</evidence>
<protein>
    <recommendedName>
        <fullName evidence="5">HDOD domain-containing protein</fullName>
    </recommendedName>
</protein>
<dbReference type="PANTHER" id="PTHR33525:SF3">
    <property type="entry name" value="RIBONUCLEASE Y"/>
    <property type="match status" value="1"/>
</dbReference>
<evidence type="ECO:0000313" key="4">
    <source>
        <dbReference type="Proteomes" id="UP000190896"/>
    </source>
</evidence>
<dbReference type="InterPro" id="IPR018490">
    <property type="entry name" value="cNMP-bd_dom_sf"/>
</dbReference>
<reference evidence="3 4" key="1">
    <citation type="submission" date="2016-11" db="EMBL/GenBank/DDBJ databases">
        <title>Mixed transmission modes and dynamic genome evolution in an obligate animal-bacterial symbiosis.</title>
        <authorList>
            <person name="Russell S.L."/>
            <person name="Corbett-Detig R.B."/>
            <person name="Cavanaugh C.M."/>
        </authorList>
    </citation>
    <scope>NUCLEOTIDE SEQUENCE [LARGE SCALE GENOMIC DNA]</scope>
    <source>
        <strain evidence="3">Se-Cadez</strain>
    </source>
</reference>
<comment type="caution">
    <text evidence="3">The sequence shown here is derived from an EMBL/GenBank/DDBJ whole genome shotgun (WGS) entry which is preliminary data.</text>
</comment>
<dbReference type="AlphaFoldDB" id="A0A1T2KWQ1"/>
<dbReference type="PROSITE" id="PS51833">
    <property type="entry name" value="HDOD"/>
    <property type="match status" value="1"/>
</dbReference>
<dbReference type="RefSeq" id="WP_078486189.1">
    <property type="nucleotide sequence ID" value="NZ_MPRJ01000016.1"/>
</dbReference>
<proteinExistence type="predicted"/>
<dbReference type="InterPro" id="IPR000595">
    <property type="entry name" value="cNMP-bd_dom"/>
</dbReference>
<organism evidence="3 4">
    <name type="scientific">Solemya velesiana gill symbiont</name>
    <dbReference type="NCBI Taxonomy" id="1918948"/>
    <lineage>
        <taxon>Bacteria</taxon>
        <taxon>Pseudomonadati</taxon>
        <taxon>Pseudomonadota</taxon>
        <taxon>Gammaproteobacteria</taxon>
        <taxon>sulfur-oxidizing symbionts</taxon>
    </lineage>
</organism>
<dbReference type="EMBL" id="MPRJ01000016">
    <property type="protein sequence ID" value="OOZ37176.1"/>
    <property type="molecule type" value="Genomic_DNA"/>
</dbReference>
<dbReference type="SUPFAM" id="SSF51206">
    <property type="entry name" value="cAMP-binding domain-like"/>
    <property type="match status" value="1"/>
</dbReference>
<feature type="domain" description="Cyclic nucleotide-binding" evidence="1">
    <location>
        <begin position="18"/>
        <end position="108"/>
    </location>
</feature>
<dbReference type="PROSITE" id="PS50042">
    <property type="entry name" value="CNMP_BINDING_3"/>
    <property type="match status" value="1"/>
</dbReference>
<evidence type="ECO:0000259" key="2">
    <source>
        <dbReference type="PROSITE" id="PS51833"/>
    </source>
</evidence>
<keyword evidence="4" id="KW-1185">Reference proteome</keyword>
<dbReference type="InterPro" id="IPR052340">
    <property type="entry name" value="RNase_Y/CdgJ"/>
</dbReference>